<sequence>MVEVTGCERLRQALCLLQQPLRVHLRPVPIAHTSDAAANDLVVRPGVPQNRRMTLPVIPSPATATALDGTFTLTSASGVVHSAELAGPVARFVEDVRLDSGLTLTGDSGITVELRPVADVPPAGGLRADGSEVDERHGLEVSPTGVRVWGATPEAVHRGLTSLRQLVSAHLQDGAAVLPAARIVDGPRFAWRGLSLDVVRTFHTPDEVRRVIDMLALYKLNVLHLHLTDDQGWRVEVPSRPALTDVAAKGALGDRPGGYYSRDELAELVAYAAERYVTVVPEIDIPGHTSAVFTAYPELAPAELRTIELGNGTSIPLSALEPGRPETWTFVDDVLDAVIPQFPQSAYVHIGGDETWGMSDEDHVTFVEKAAGLVRDRGKKVVGWQEIARATLGSEDVVQFWLDLDIDKMGENPDAPTPPEELLPVLADALRKAKYDAPKALEQGAKLIVSPVTWLYFDRPHADTSTDAEQEQARVRLGLEFYGAASIEHGVSWDPVDSLPGIESADQIAGVEAAIWCETITGPEDLELLLLPRLPGAAEKAWSHQTDTHWPEYASRLAQQSPTWRNRTWTWLHSAEVPWT</sequence>
<keyword evidence="4" id="KW-0378">Hydrolase</keyword>
<dbReference type="SUPFAM" id="SSF55545">
    <property type="entry name" value="beta-N-acetylhexosaminidase-like domain"/>
    <property type="match status" value="1"/>
</dbReference>
<protein>
    <recommendedName>
        <fullName evidence="3">beta-N-acetylhexosaminidase</fullName>
        <ecNumber evidence="3">3.2.1.52</ecNumber>
    </recommendedName>
</protein>
<dbReference type="Proteomes" id="UP000292695">
    <property type="component" value="Unassembled WGS sequence"/>
</dbReference>
<dbReference type="Pfam" id="PF00728">
    <property type="entry name" value="Glyco_hydro_20"/>
    <property type="match status" value="2"/>
</dbReference>
<dbReference type="SUPFAM" id="SSF51445">
    <property type="entry name" value="(Trans)glycosidases"/>
    <property type="match status" value="1"/>
</dbReference>
<comment type="catalytic activity">
    <reaction evidence="1">
        <text>Hydrolysis of terminal non-reducing N-acetyl-D-hexosamine residues in N-acetyl-beta-D-hexosaminides.</text>
        <dbReference type="EC" id="3.2.1.52"/>
    </reaction>
</comment>
<dbReference type="AlphaFoldDB" id="A0A4R0IZ13"/>
<dbReference type="InterPro" id="IPR025705">
    <property type="entry name" value="Beta_hexosaminidase_sua/sub"/>
</dbReference>
<dbReference type="Gene3D" id="3.30.379.10">
    <property type="entry name" value="Chitobiase/beta-hexosaminidase domain 2-like"/>
    <property type="match status" value="1"/>
</dbReference>
<evidence type="ECO:0000256" key="3">
    <source>
        <dbReference type="ARBA" id="ARBA00012663"/>
    </source>
</evidence>
<dbReference type="InterPro" id="IPR017853">
    <property type="entry name" value="GH"/>
</dbReference>
<dbReference type="InterPro" id="IPR015882">
    <property type="entry name" value="HEX_bac_N"/>
</dbReference>
<dbReference type="GO" id="GO:0005975">
    <property type="term" value="P:carbohydrate metabolic process"/>
    <property type="evidence" value="ECO:0007669"/>
    <property type="project" value="InterPro"/>
</dbReference>
<dbReference type="PRINTS" id="PR00738">
    <property type="entry name" value="GLHYDRLASE20"/>
</dbReference>
<dbReference type="GO" id="GO:0030203">
    <property type="term" value="P:glycosaminoglycan metabolic process"/>
    <property type="evidence" value="ECO:0007669"/>
    <property type="project" value="TreeGrafter"/>
</dbReference>
<feature type="active site" description="Proton donor" evidence="6">
    <location>
        <position position="354"/>
    </location>
</feature>
<evidence type="ECO:0000256" key="1">
    <source>
        <dbReference type="ARBA" id="ARBA00001231"/>
    </source>
</evidence>
<dbReference type="GO" id="GO:0016020">
    <property type="term" value="C:membrane"/>
    <property type="evidence" value="ECO:0007669"/>
    <property type="project" value="TreeGrafter"/>
</dbReference>
<dbReference type="PANTHER" id="PTHR22600:SF57">
    <property type="entry name" value="BETA-N-ACETYLHEXOSAMINIDASE"/>
    <property type="match status" value="1"/>
</dbReference>
<dbReference type="OrthoDB" id="9763537at2"/>
<comment type="similarity">
    <text evidence="2">Belongs to the glycosyl hydrolase 20 family.</text>
</comment>
<gene>
    <name evidence="9" type="ORF">E0H50_05145</name>
</gene>
<organism evidence="9 10">
    <name type="scientific">Kribbella sindirgiensis</name>
    <dbReference type="NCBI Taxonomy" id="1124744"/>
    <lineage>
        <taxon>Bacteria</taxon>
        <taxon>Bacillati</taxon>
        <taxon>Actinomycetota</taxon>
        <taxon>Actinomycetes</taxon>
        <taxon>Propionibacteriales</taxon>
        <taxon>Kribbellaceae</taxon>
        <taxon>Kribbella</taxon>
    </lineage>
</organism>
<evidence type="ECO:0000256" key="5">
    <source>
        <dbReference type="ARBA" id="ARBA00023295"/>
    </source>
</evidence>
<dbReference type="InterPro" id="IPR029018">
    <property type="entry name" value="Hex-like_dom2"/>
</dbReference>
<evidence type="ECO:0000259" key="8">
    <source>
        <dbReference type="Pfam" id="PF02838"/>
    </source>
</evidence>
<proteinExistence type="inferred from homology"/>
<evidence type="ECO:0000313" key="9">
    <source>
        <dbReference type="EMBL" id="TCC39331.1"/>
    </source>
</evidence>
<comment type="caution">
    <text evidence="9">The sequence shown here is derived from an EMBL/GenBank/DDBJ whole genome shotgun (WGS) entry which is preliminary data.</text>
</comment>
<reference evidence="9 10" key="1">
    <citation type="submission" date="2019-02" db="EMBL/GenBank/DDBJ databases">
        <title>Kribbella capetownensis sp. nov. and Kribbella speibonae sp. nov., isolated from soil.</title>
        <authorList>
            <person name="Curtis S.M."/>
            <person name="Norton I."/>
            <person name="Everest G.J."/>
            <person name="Meyers P.R."/>
        </authorList>
    </citation>
    <scope>NUCLEOTIDE SEQUENCE [LARGE SCALE GENOMIC DNA]</scope>
    <source>
        <strain evidence="9 10">DSM 27082</strain>
    </source>
</reference>
<feature type="domain" description="Glycoside hydrolase family 20 catalytic" evidence="7">
    <location>
        <begin position="189"/>
        <end position="405"/>
    </location>
</feature>
<keyword evidence="5" id="KW-0326">Glycosidase</keyword>
<dbReference type="InterPro" id="IPR015883">
    <property type="entry name" value="Glyco_hydro_20_cat"/>
</dbReference>
<name>A0A4R0IZ13_9ACTN</name>
<evidence type="ECO:0000256" key="6">
    <source>
        <dbReference type="PIRSR" id="PIRSR625705-1"/>
    </source>
</evidence>
<evidence type="ECO:0000256" key="2">
    <source>
        <dbReference type="ARBA" id="ARBA00006285"/>
    </source>
</evidence>
<keyword evidence="10" id="KW-1185">Reference proteome</keyword>
<dbReference type="Gene3D" id="3.20.20.80">
    <property type="entry name" value="Glycosidases"/>
    <property type="match status" value="1"/>
</dbReference>
<evidence type="ECO:0000259" key="7">
    <source>
        <dbReference type="Pfam" id="PF00728"/>
    </source>
</evidence>
<dbReference type="EC" id="3.2.1.52" evidence="3"/>
<feature type="domain" description="Beta-hexosaminidase bacterial type N-terminal" evidence="8">
    <location>
        <begin position="56"/>
        <end position="185"/>
    </location>
</feature>
<dbReference type="PANTHER" id="PTHR22600">
    <property type="entry name" value="BETA-HEXOSAMINIDASE"/>
    <property type="match status" value="1"/>
</dbReference>
<dbReference type="Pfam" id="PF02838">
    <property type="entry name" value="Glyco_hydro_20b"/>
    <property type="match status" value="1"/>
</dbReference>
<feature type="domain" description="Glycoside hydrolase family 20 catalytic" evidence="7">
    <location>
        <begin position="436"/>
        <end position="544"/>
    </location>
</feature>
<evidence type="ECO:0000256" key="4">
    <source>
        <dbReference type="ARBA" id="ARBA00022801"/>
    </source>
</evidence>
<accession>A0A4R0IZ13</accession>
<dbReference type="GO" id="GO:0004563">
    <property type="term" value="F:beta-N-acetylhexosaminidase activity"/>
    <property type="evidence" value="ECO:0007669"/>
    <property type="project" value="UniProtKB-EC"/>
</dbReference>
<dbReference type="EMBL" id="SJKA01000002">
    <property type="protein sequence ID" value="TCC39331.1"/>
    <property type="molecule type" value="Genomic_DNA"/>
</dbReference>
<evidence type="ECO:0000313" key="10">
    <source>
        <dbReference type="Proteomes" id="UP000292695"/>
    </source>
</evidence>